<proteinExistence type="predicted"/>
<name>A0A2G9US19_TELCI</name>
<dbReference type="EMBL" id="KZ345531">
    <property type="protein sequence ID" value="PIO73061.1"/>
    <property type="molecule type" value="Genomic_DNA"/>
</dbReference>
<dbReference type="AlphaFoldDB" id="A0A2G9US19"/>
<dbReference type="Pfam" id="PF03564">
    <property type="entry name" value="DUF1759"/>
    <property type="match status" value="1"/>
</dbReference>
<sequence>MFSANIHEQEISPMLKFNYLWQYLEIDAQELVSSYQVSAENYPEAIACLKKKYGDSDSRVEDILADLQRCKAERRDIKSQTQSLEKITAMMSQLAINGQDVDQDKNPRETS</sequence>
<dbReference type="InterPro" id="IPR005312">
    <property type="entry name" value="DUF1759"/>
</dbReference>
<gene>
    <name evidence="1" type="ORF">TELCIR_04980</name>
</gene>
<evidence type="ECO:0000313" key="1">
    <source>
        <dbReference type="EMBL" id="PIO73061.1"/>
    </source>
</evidence>
<dbReference type="Proteomes" id="UP000230423">
    <property type="component" value="Unassembled WGS sequence"/>
</dbReference>
<evidence type="ECO:0000313" key="2">
    <source>
        <dbReference type="Proteomes" id="UP000230423"/>
    </source>
</evidence>
<dbReference type="OrthoDB" id="5864015at2759"/>
<protein>
    <submittedName>
        <fullName evidence="1">Uncharacterized protein</fullName>
    </submittedName>
</protein>
<keyword evidence="2" id="KW-1185">Reference proteome</keyword>
<accession>A0A2G9US19</accession>
<reference evidence="1 2" key="1">
    <citation type="submission" date="2015-09" db="EMBL/GenBank/DDBJ databases">
        <title>Draft genome of the parasitic nematode Teladorsagia circumcincta isolate WARC Sus (inbred).</title>
        <authorList>
            <person name="Mitreva M."/>
        </authorList>
    </citation>
    <scope>NUCLEOTIDE SEQUENCE [LARGE SCALE GENOMIC DNA]</scope>
    <source>
        <strain evidence="1 2">S</strain>
    </source>
</reference>
<organism evidence="1 2">
    <name type="scientific">Teladorsagia circumcincta</name>
    <name type="common">Brown stomach worm</name>
    <name type="synonym">Ostertagia circumcincta</name>
    <dbReference type="NCBI Taxonomy" id="45464"/>
    <lineage>
        <taxon>Eukaryota</taxon>
        <taxon>Metazoa</taxon>
        <taxon>Ecdysozoa</taxon>
        <taxon>Nematoda</taxon>
        <taxon>Chromadorea</taxon>
        <taxon>Rhabditida</taxon>
        <taxon>Rhabditina</taxon>
        <taxon>Rhabditomorpha</taxon>
        <taxon>Strongyloidea</taxon>
        <taxon>Trichostrongylidae</taxon>
        <taxon>Teladorsagia</taxon>
    </lineage>
</organism>